<keyword evidence="3" id="KW-1185">Reference proteome</keyword>
<sequence length="116" mass="11740">MKFSSLAAVLCVSAPHWLSASAYVAGIYANNGCNSANTNAASFTMIGSSPGGGGASTACIPSPIFNAKSFSMSGCSQLGIAILFADSACQSSNQTTIFVQTACTNFPIGSFLFVEC</sequence>
<dbReference type="AlphaFoldDB" id="A0A409Y4D4"/>
<evidence type="ECO:0000313" key="2">
    <source>
        <dbReference type="EMBL" id="PPQ97853.1"/>
    </source>
</evidence>
<dbReference type="Proteomes" id="UP000284706">
    <property type="component" value="Unassembled WGS sequence"/>
</dbReference>
<protein>
    <recommendedName>
        <fullName evidence="4">Cyanovirin-N domain-containing protein</fullName>
    </recommendedName>
</protein>
<proteinExistence type="predicted"/>
<dbReference type="EMBL" id="NHYE01001178">
    <property type="protein sequence ID" value="PPQ97853.1"/>
    <property type="molecule type" value="Genomic_DNA"/>
</dbReference>
<keyword evidence="1" id="KW-0732">Signal</keyword>
<evidence type="ECO:0000256" key="1">
    <source>
        <dbReference type="SAM" id="SignalP"/>
    </source>
</evidence>
<organism evidence="2 3">
    <name type="scientific">Gymnopilus dilepis</name>
    <dbReference type="NCBI Taxonomy" id="231916"/>
    <lineage>
        <taxon>Eukaryota</taxon>
        <taxon>Fungi</taxon>
        <taxon>Dikarya</taxon>
        <taxon>Basidiomycota</taxon>
        <taxon>Agaricomycotina</taxon>
        <taxon>Agaricomycetes</taxon>
        <taxon>Agaricomycetidae</taxon>
        <taxon>Agaricales</taxon>
        <taxon>Agaricineae</taxon>
        <taxon>Hymenogastraceae</taxon>
        <taxon>Gymnopilus</taxon>
    </lineage>
</organism>
<feature type="signal peptide" evidence="1">
    <location>
        <begin position="1"/>
        <end position="22"/>
    </location>
</feature>
<gene>
    <name evidence="2" type="ORF">CVT26_013022</name>
</gene>
<accession>A0A409Y4D4</accession>
<reference evidence="2 3" key="1">
    <citation type="journal article" date="2018" name="Evol. Lett.">
        <title>Horizontal gene cluster transfer increased hallucinogenic mushroom diversity.</title>
        <authorList>
            <person name="Reynolds H.T."/>
            <person name="Vijayakumar V."/>
            <person name="Gluck-Thaler E."/>
            <person name="Korotkin H.B."/>
            <person name="Matheny P.B."/>
            <person name="Slot J.C."/>
        </authorList>
    </citation>
    <scope>NUCLEOTIDE SEQUENCE [LARGE SCALE GENOMIC DNA]</scope>
    <source>
        <strain evidence="2 3">SRW20</strain>
    </source>
</reference>
<evidence type="ECO:0000313" key="3">
    <source>
        <dbReference type="Proteomes" id="UP000284706"/>
    </source>
</evidence>
<feature type="chain" id="PRO_5019495296" description="Cyanovirin-N domain-containing protein" evidence="1">
    <location>
        <begin position="23"/>
        <end position="116"/>
    </location>
</feature>
<comment type="caution">
    <text evidence="2">The sequence shown here is derived from an EMBL/GenBank/DDBJ whole genome shotgun (WGS) entry which is preliminary data.</text>
</comment>
<dbReference type="InParanoid" id="A0A409Y4D4"/>
<evidence type="ECO:0008006" key="4">
    <source>
        <dbReference type="Google" id="ProtNLM"/>
    </source>
</evidence>
<name>A0A409Y4D4_9AGAR</name>